<evidence type="ECO:0000313" key="2">
    <source>
        <dbReference type="EMBL" id="EDP96845.1"/>
    </source>
</evidence>
<evidence type="ECO:0000313" key="3">
    <source>
        <dbReference type="Proteomes" id="UP000002945"/>
    </source>
</evidence>
<gene>
    <name evidence="2" type="ORF">KAOT1_16818</name>
</gene>
<accession>A9DRU7</accession>
<reference evidence="2 3" key="1">
    <citation type="journal article" date="2011" name="J. Bacteriol.">
        <title>Genome sequence of the algicidal bacterium Kordia algicida OT-1.</title>
        <authorList>
            <person name="Lee H.S."/>
            <person name="Kang S.G."/>
            <person name="Kwon K.K."/>
            <person name="Lee J.H."/>
            <person name="Kim S.J."/>
        </authorList>
    </citation>
    <scope>NUCLEOTIDE SEQUENCE [LARGE SCALE GENOMIC DNA]</scope>
    <source>
        <strain evidence="2 3">OT-1</strain>
    </source>
</reference>
<dbReference type="AlphaFoldDB" id="A9DRU7"/>
<feature type="transmembrane region" description="Helical" evidence="1">
    <location>
        <begin position="53"/>
        <end position="72"/>
    </location>
</feature>
<keyword evidence="1" id="KW-1133">Transmembrane helix</keyword>
<evidence type="ECO:0008006" key="4">
    <source>
        <dbReference type="Google" id="ProtNLM"/>
    </source>
</evidence>
<protein>
    <recommendedName>
        <fullName evidence="4">Anti-sigma factor</fullName>
    </recommendedName>
</protein>
<sequence length="183" mass="21364">MIMKDELKNYIQSHKNQFDDHSINEVDKLALWEKISEQLPETPKKGIPLWKKASFRVAAAIVLLFGCLFLYFNTNKTAGEYDMVSDEFRQIDTHYKSLVQNQIQLVKTSANLSKQEQEAFLSHIDTLDKEYIKLKKELKQGVNNQLIIEAIINNYRKKIQLMEDLLRRSYPVQNTADDGELIL</sequence>
<name>A9DRU7_9FLAO</name>
<dbReference type="eggNOG" id="ENOG5031QAN">
    <property type="taxonomic scope" value="Bacteria"/>
</dbReference>
<organism evidence="2 3">
    <name type="scientific">Kordia algicida OT-1</name>
    <dbReference type="NCBI Taxonomy" id="391587"/>
    <lineage>
        <taxon>Bacteria</taxon>
        <taxon>Pseudomonadati</taxon>
        <taxon>Bacteroidota</taxon>
        <taxon>Flavobacteriia</taxon>
        <taxon>Flavobacteriales</taxon>
        <taxon>Flavobacteriaceae</taxon>
        <taxon>Kordia</taxon>
    </lineage>
</organism>
<dbReference type="Proteomes" id="UP000002945">
    <property type="component" value="Unassembled WGS sequence"/>
</dbReference>
<proteinExistence type="predicted"/>
<comment type="caution">
    <text evidence="2">The sequence shown here is derived from an EMBL/GenBank/DDBJ whole genome shotgun (WGS) entry which is preliminary data.</text>
</comment>
<evidence type="ECO:0000256" key="1">
    <source>
        <dbReference type="SAM" id="Phobius"/>
    </source>
</evidence>
<dbReference type="HOGENOM" id="CLU_1473365_0_0_10"/>
<keyword evidence="3" id="KW-1185">Reference proteome</keyword>
<keyword evidence="1" id="KW-0812">Transmembrane</keyword>
<dbReference type="STRING" id="391587.KAOT1_16818"/>
<keyword evidence="1" id="KW-0472">Membrane</keyword>
<dbReference type="EMBL" id="ABIB01000003">
    <property type="protein sequence ID" value="EDP96845.1"/>
    <property type="molecule type" value="Genomic_DNA"/>
</dbReference>